<evidence type="ECO:0000313" key="8">
    <source>
        <dbReference type="EMBL" id="SVA02346.1"/>
    </source>
</evidence>
<sequence>MESNKSIISDYTSTDDAAVVRLNDGKVLLQTVDFFTPIVDDAYTFGQISAANSLSDIYAMGGKPLFALNIVAFPIQKLANTILTEIMQGGADKAAEAGIPIVGGHSIDDNEPKYGLVVTGEVSEESLWTNTGAKPGDSLILTKPIGTGVISTAIKKEKAPNSVIESAVKSMTMLNKKASETLKKFEPNAVTDVTGFGLVGHLIEICNNSQVSANINFSQINFLPGVIDLANEGIIPGGTKRNLDYAEKFAHFSESLSPTQKLLACDAQTSGGLLISLPETEANRFISVFGEQAIRIGNVAEQNNYVVSISP</sequence>
<dbReference type="SUPFAM" id="SSF56042">
    <property type="entry name" value="PurM C-terminal domain-like"/>
    <property type="match status" value="1"/>
</dbReference>
<dbReference type="InterPro" id="IPR010918">
    <property type="entry name" value="PurM-like_C_dom"/>
</dbReference>
<evidence type="ECO:0008006" key="9">
    <source>
        <dbReference type="Google" id="ProtNLM"/>
    </source>
</evidence>
<dbReference type="NCBIfam" id="TIGR00476">
    <property type="entry name" value="selD"/>
    <property type="match status" value="1"/>
</dbReference>
<dbReference type="InterPro" id="IPR036676">
    <property type="entry name" value="PurM-like_C_sf"/>
</dbReference>
<dbReference type="NCBIfam" id="NF002098">
    <property type="entry name" value="PRK00943.1"/>
    <property type="match status" value="1"/>
</dbReference>
<keyword evidence="1" id="KW-0808">Transferase</keyword>
<dbReference type="InterPro" id="IPR036921">
    <property type="entry name" value="PurM-like_N_sf"/>
</dbReference>
<evidence type="ECO:0000256" key="5">
    <source>
        <dbReference type="ARBA" id="ARBA00023266"/>
    </source>
</evidence>
<dbReference type="InterPro" id="IPR004536">
    <property type="entry name" value="SPS/SelD"/>
</dbReference>
<evidence type="ECO:0000256" key="3">
    <source>
        <dbReference type="ARBA" id="ARBA00022777"/>
    </source>
</evidence>
<protein>
    <recommendedName>
        <fullName evidence="9">PurM-like N-terminal domain-containing protein</fullName>
    </recommendedName>
</protein>
<organism evidence="8">
    <name type="scientific">marine metagenome</name>
    <dbReference type="NCBI Taxonomy" id="408172"/>
    <lineage>
        <taxon>unclassified sequences</taxon>
        <taxon>metagenomes</taxon>
        <taxon>ecological metagenomes</taxon>
    </lineage>
</organism>
<dbReference type="GO" id="GO:0005737">
    <property type="term" value="C:cytoplasm"/>
    <property type="evidence" value="ECO:0007669"/>
    <property type="project" value="TreeGrafter"/>
</dbReference>
<dbReference type="FunFam" id="3.90.650.10:FF:000004">
    <property type="entry name" value="Selenide, water dikinase"/>
    <property type="match status" value="1"/>
</dbReference>
<dbReference type="InterPro" id="IPR016188">
    <property type="entry name" value="PurM-like_N"/>
</dbReference>
<dbReference type="PANTHER" id="PTHR10256">
    <property type="entry name" value="SELENIDE, WATER DIKINASE"/>
    <property type="match status" value="1"/>
</dbReference>
<keyword evidence="4" id="KW-0067">ATP-binding</keyword>
<dbReference type="Pfam" id="PF02769">
    <property type="entry name" value="AIRS_C"/>
    <property type="match status" value="1"/>
</dbReference>
<dbReference type="AlphaFoldDB" id="A0A381SEG8"/>
<keyword evidence="2" id="KW-0547">Nucleotide-binding</keyword>
<feature type="domain" description="PurM-like C-terminal" evidence="7">
    <location>
        <begin position="134"/>
        <end position="307"/>
    </location>
</feature>
<dbReference type="GO" id="GO:0016260">
    <property type="term" value="P:selenocysteine biosynthetic process"/>
    <property type="evidence" value="ECO:0007669"/>
    <property type="project" value="TreeGrafter"/>
</dbReference>
<evidence type="ECO:0000259" key="6">
    <source>
        <dbReference type="Pfam" id="PF00586"/>
    </source>
</evidence>
<dbReference type="GO" id="GO:0005524">
    <property type="term" value="F:ATP binding"/>
    <property type="evidence" value="ECO:0007669"/>
    <property type="project" value="UniProtKB-KW"/>
</dbReference>
<dbReference type="Gene3D" id="3.90.650.10">
    <property type="entry name" value="PurM-like C-terminal domain"/>
    <property type="match status" value="1"/>
</dbReference>
<gene>
    <name evidence="8" type="ORF">METZ01_LOCUS55200</name>
</gene>
<keyword evidence="5" id="KW-0711">Selenium</keyword>
<dbReference type="EMBL" id="UINC01002995">
    <property type="protein sequence ID" value="SVA02346.1"/>
    <property type="molecule type" value="Genomic_DNA"/>
</dbReference>
<dbReference type="GO" id="GO:0004756">
    <property type="term" value="F:selenide, water dikinase activity"/>
    <property type="evidence" value="ECO:0007669"/>
    <property type="project" value="TreeGrafter"/>
</dbReference>
<accession>A0A381SEG8</accession>
<evidence type="ECO:0000256" key="2">
    <source>
        <dbReference type="ARBA" id="ARBA00022741"/>
    </source>
</evidence>
<dbReference type="PANTHER" id="PTHR10256:SF0">
    <property type="entry name" value="INACTIVE SELENIDE, WATER DIKINASE-LIKE PROTEIN-RELATED"/>
    <property type="match status" value="1"/>
</dbReference>
<dbReference type="Pfam" id="PF00586">
    <property type="entry name" value="AIRS"/>
    <property type="match status" value="1"/>
</dbReference>
<reference evidence="8" key="1">
    <citation type="submission" date="2018-05" db="EMBL/GenBank/DDBJ databases">
        <authorList>
            <person name="Lanie J.A."/>
            <person name="Ng W.-L."/>
            <person name="Kazmierczak K.M."/>
            <person name="Andrzejewski T.M."/>
            <person name="Davidsen T.M."/>
            <person name="Wayne K.J."/>
            <person name="Tettelin H."/>
            <person name="Glass J.I."/>
            <person name="Rusch D."/>
            <person name="Podicherti R."/>
            <person name="Tsui H.-C.T."/>
            <person name="Winkler M.E."/>
        </authorList>
    </citation>
    <scope>NUCLEOTIDE SEQUENCE</scope>
</reference>
<proteinExistence type="predicted"/>
<dbReference type="PIRSF" id="PIRSF036407">
    <property type="entry name" value="Selenphspht_syn"/>
    <property type="match status" value="1"/>
</dbReference>
<evidence type="ECO:0000256" key="1">
    <source>
        <dbReference type="ARBA" id="ARBA00022679"/>
    </source>
</evidence>
<evidence type="ECO:0000259" key="7">
    <source>
        <dbReference type="Pfam" id="PF02769"/>
    </source>
</evidence>
<keyword evidence="3" id="KW-0418">Kinase</keyword>
<feature type="domain" description="PurM-like N-terminal" evidence="6">
    <location>
        <begin position="15"/>
        <end position="122"/>
    </location>
</feature>
<dbReference type="Gene3D" id="3.30.1330.10">
    <property type="entry name" value="PurM-like, N-terminal domain"/>
    <property type="match status" value="1"/>
</dbReference>
<dbReference type="CDD" id="cd02195">
    <property type="entry name" value="SelD"/>
    <property type="match status" value="1"/>
</dbReference>
<name>A0A381SEG8_9ZZZZ</name>
<dbReference type="SUPFAM" id="SSF55326">
    <property type="entry name" value="PurM N-terminal domain-like"/>
    <property type="match status" value="1"/>
</dbReference>
<evidence type="ECO:0000256" key="4">
    <source>
        <dbReference type="ARBA" id="ARBA00022840"/>
    </source>
</evidence>